<evidence type="ECO:0000313" key="3">
    <source>
        <dbReference type="Proteomes" id="UP000423065"/>
    </source>
</evidence>
<evidence type="ECO:0000313" key="2">
    <source>
        <dbReference type="EMBL" id="QGJ94954.1"/>
    </source>
</evidence>
<proteinExistence type="predicted"/>
<accession>A0A649VRY2</accession>
<organism evidence="2 3">
    <name type="scientific">Gordonia phage Stormageddon</name>
    <dbReference type="NCBI Taxonomy" id="2656541"/>
    <lineage>
        <taxon>Viruses</taxon>
        <taxon>Duplodnaviria</taxon>
        <taxon>Heunggongvirae</taxon>
        <taxon>Uroviricota</taxon>
        <taxon>Caudoviricetes</taxon>
        <taxon>Stormageddonvirus</taxon>
        <taxon>Stormageddonvirus Stormageddon</taxon>
    </lineage>
</organism>
<reference evidence="2 3" key="1">
    <citation type="submission" date="2019-10" db="EMBL/GenBank/DDBJ databases">
        <authorList>
            <person name="Garlena R.A."/>
            <person name="Russell D.A."/>
            <person name="Pope W.H."/>
            <person name="Jacobs-Sera D."/>
            <person name="Hatfull G.F."/>
        </authorList>
    </citation>
    <scope>NUCLEOTIDE SEQUENCE [LARGE SCALE GENOMIC DNA]</scope>
</reference>
<protein>
    <submittedName>
        <fullName evidence="2">Uncharacterized protein</fullName>
    </submittedName>
</protein>
<keyword evidence="1" id="KW-1133">Transmembrane helix</keyword>
<dbReference type="RefSeq" id="YP_010059567.1">
    <property type="nucleotide sequence ID" value="NC_054726.1"/>
</dbReference>
<dbReference type="EMBL" id="MN586040">
    <property type="protein sequence ID" value="QGJ94954.1"/>
    <property type="molecule type" value="Genomic_DNA"/>
</dbReference>
<feature type="transmembrane region" description="Helical" evidence="1">
    <location>
        <begin position="50"/>
        <end position="75"/>
    </location>
</feature>
<keyword evidence="1" id="KW-0472">Membrane</keyword>
<sequence>MDPVLFLLLYGLGVLVEALYLYWPLLFGSKENRESTRLDYESVAHSDDWVLIHAVIWLTSVTFPVIWAVTLVVFAKRVLKGKP</sequence>
<dbReference type="GeneID" id="64766801"/>
<gene>
    <name evidence="2" type="primary">92</name>
    <name evidence="2" type="ORF">SEA_STORMAGEDDON_92</name>
</gene>
<dbReference type="KEGG" id="vg:64766801"/>
<dbReference type="Proteomes" id="UP000423065">
    <property type="component" value="Segment"/>
</dbReference>
<keyword evidence="1" id="KW-0812">Transmembrane</keyword>
<keyword evidence="3" id="KW-1185">Reference proteome</keyword>
<name>A0A649VRY2_9CAUD</name>
<evidence type="ECO:0000256" key="1">
    <source>
        <dbReference type="SAM" id="Phobius"/>
    </source>
</evidence>